<dbReference type="InterPro" id="IPR036691">
    <property type="entry name" value="Endo/exonu/phosph_ase_sf"/>
</dbReference>
<dbReference type="PANTHER" id="PTHR33273">
    <property type="entry name" value="DOMAIN-CONTAINING PROTEIN, PUTATIVE-RELATED"/>
    <property type="match status" value="1"/>
</dbReference>
<evidence type="ECO:0000256" key="1">
    <source>
        <dbReference type="SAM" id="MobiDB-lite"/>
    </source>
</evidence>
<dbReference type="GO" id="GO:0003824">
    <property type="term" value="F:catalytic activity"/>
    <property type="evidence" value="ECO:0007669"/>
    <property type="project" value="InterPro"/>
</dbReference>
<evidence type="ECO:0000259" key="3">
    <source>
        <dbReference type="Pfam" id="PF14529"/>
    </source>
</evidence>
<comment type="caution">
    <text evidence="4">The sequence shown here is derived from an EMBL/GenBank/DDBJ whole genome shotgun (WGS) entry which is preliminary data.</text>
</comment>
<evidence type="ECO:0008006" key="6">
    <source>
        <dbReference type="Google" id="ProtNLM"/>
    </source>
</evidence>
<dbReference type="AlphaFoldDB" id="A0A6G0Y6B8"/>
<keyword evidence="5" id="KW-1185">Reference proteome</keyword>
<dbReference type="InterPro" id="IPR005135">
    <property type="entry name" value="Endo/exonuclease/phosphatase"/>
</dbReference>
<proteinExistence type="predicted"/>
<sequence length="671" mass="75531">MLHTKIKVEEPYKPEIISQCLNCQEYGHTKSYCNYSSRCVRCGDHHQSSNCTISRDTPPKCVLCQGNHPASYRECSVYKEIQRRKKPSPNNAFLSDNSRFKKYNVQTNHPENDTPPNNARTYTQATSGQQTTHPSPSSQSNINNAMTLFLEEFKSMINPLIALLTKVISSLHKANHPDNTAHGGAAIFVKYSISYQSLPSVCEDIFQSCAIQINANNVPITVAAIYSPPKHNVSYENFSNYFNTINNNFIIGNNAKHQSWGCRVNKTRRNVLFNFVNARKFKVLAPPVPTYWPSSAYKNPDILDIFITKTPSNVHYVIDNILDLNSDHSLKSIDDIDAAVNNQTNVIQSAAWASNTGNHLKKVLAKIKNLNYENFLSKLSTNNGRLWKASKQALHFKITTPPIKKSDGNILPVNSDTILSGLDISASQSFPIKHFSPSDIKFAIQKHTLRKSPGYDLITAEIARCLPKRAIAFNRVWHEGLLYKVKTCLPPTYYTLLKSYLTDRYFQVLFKSAYSNIANIRAGVSQGGILSSLLYNLYASDQPTSDNTIVADYADDKIIISINQNPIVVSLNLQNHLSLMETRYNNWRIKVNQTKSNHTTFTLNLGHCPPVTLYGTQIPSTSTVKYLGLTLDRRLTLATHSNPLVKTLSSIVIPGNPPRRLKRNWCRDMLT</sequence>
<feature type="region of interest" description="Disordered" evidence="1">
    <location>
        <begin position="105"/>
        <end position="141"/>
    </location>
</feature>
<feature type="compositionally biased region" description="Low complexity" evidence="1">
    <location>
        <begin position="126"/>
        <end position="140"/>
    </location>
</feature>
<feature type="compositionally biased region" description="Polar residues" evidence="1">
    <location>
        <begin position="105"/>
        <end position="125"/>
    </location>
</feature>
<dbReference type="Gene3D" id="3.60.10.10">
    <property type="entry name" value="Endonuclease/exonuclease/phosphatase"/>
    <property type="match status" value="1"/>
</dbReference>
<protein>
    <recommendedName>
        <fullName evidence="6">Reverse transcriptase domain-containing protein</fullName>
    </recommendedName>
</protein>
<feature type="domain" description="Reverse transcriptase" evidence="2">
    <location>
        <begin position="472"/>
        <end position="631"/>
    </location>
</feature>
<evidence type="ECO:0000313" key="4">
    <source>
        <dbReference type="EMBL" id="KAF0749787.1"/>
    </source>
</evidence>
<dbReference type="OrthoDB" id="6593055at2759"/>
<dbReference type="Pfam" id="PF14529">
    <property type="entry name" value="Exo_endo_phos_2"/>
    <property type="match status" value="1"/>
</dbReference>
<dbReference type="SUPFAM" id="SSF56219">
    <property type="entry name" value="DNase I-like"/>
    <property type="match status" value="1"/>
</dbReference>
<gene>
    <name evidence="4" type="ORF">FWK35_00012778</name>
</gene>
<reference evidence="4 5" key="1">
    <citation type="submission" date="2019-08" db="EMBL/GenBank/DDBJ databases">
        <title>Whole genome of Aphis craccivora.</title>
        <authorList>
            <person name="Voronova N.V."/>
            <person name="Shulinski R.S."/>
            <person name="Bandarenka Y.V."/>
            <person name="Zhorov D.G."/>
            <person name="Warner D."/>
        </authorList>
    </citation>
    <scope>NUCLEOTIDE SEQUENCE [LARGE SCALE GENOMIC DNA]</scope>
    <source>
        <strain evidence="4">180601</strain>
        <tissue evidence="4">Whole Body</tissue>
    </source>
</reference>
<dbReference type="InterPro" id="IPR000477">
    <property type="entry name" value="RT_dom"/>
</dbReference>
<dbReference type="PANTHER" id="PTHR33273:SF4">
    <property type="entry name" value="ENDONUCLEASE_EXONUCLEASE_PHOSPHATASE DOMAIN-CONTAINING PROTEIN"/>
    <property type="match status" value="1"/>
</dbReference>
<name>A0A6G0Y6B8_APHCR</name>
<feature type="domain" description="Endonuclease/exonuclease/phosphatase" evidence="3">
    <location>
        <begin position="220"/>
        <end position="329"/>
    </location>
</feature>
<dbReference type="Proteomes" id="UP000478052">
    <property type="component" value="Unassembled WGS sequence"/>
</dbReference>
<dbReference type="Pfam" id="PF00078">
    <property type="entry name" value="RVT_1"/>
    <property type="match status" value="1"/>
</dbReference>
<dbReference type="EMBL" id="VUJU01005969">
    <property type="protein sequence ID" value="KAF0749787.1"/>
    <property type="molecule type" value="Genomic_DNA"/>
</dbReference>
<evidence type="ECO:0000313" key="5">
    <source>
        <dbReference type="Proteomes" id="UP000478052"/>
    </source>
</evidence>
<evidence type="ECO:0000259" key="2">
    <source>
        <dbReference type="Pfam" id="PF00078"/>
    </source>
</evidence>
<accession>A0A6G0Y6B8</accession>
<organism evidence="4 5">
    <name type="scientific">Aphis craccivora</name>
    <name type="common">Cowpea aphid</name>
    <dbReference type="NCBI Taxonomy" id="307492"/>
    <lineage>
        <taxon>Eukaryota</taxon>
        <taxon>Metazoa</taxon>
        <taxon>Ecdysozoa</taxon>
        <taxon>Arthropoda</taxon>
        <taxon>Hexapoda</taxon>
        <taxon>Insecta</taxon>
        <taxon>Pterygota</taxon>
        <taxon>Neoptera</taxon>
        <taxon>Paraneoptera</taxon>
        <taxon>Hemiptera</taxon>
        <taxon>Sternorrhyncha</taxon>
        <taxon>Aphidomorpha</taxon>
        <taxon>Aphidoidea</taxon>
        <taxon>Aphididae</taxon>
        <taxon>Aphidini</taxon>
        <taxon>Aphis</taxon>
        <taxon>Aphis</taxon>
    </lineage>
</organism>